<dbReference type="GO" id="GO:0003700">
    <property type="term" value="F:DNA-binding transcription factor activity"/>
    <property type="evidence" value="ECO:0007669"/>
    <property type="project" value="TreeGrafter"/>
</dbReference>
<dbReference type="PANTHER" id="PTHR33221">
    <property type="entry name" value="WINGED HELIX-TURN-HELIX TRANSCRIPTIONAL REGULATOR, RRF2 FAMILY"/>
    <property type="match status" value="1"/>
</dbReference>
<dbReference type="EMBL" id="FOCT01000010">
    <property type="protein sequence ID" value="SEO05379.1"/>
    <property type="molecule type" value="Genomic_DNA"/>
</dbReference>
<organism evidence="1 2">
    <name type="scientific">Nitrosospira multiformis</name>
    <dbReference type="NCBI Taxonomy" id="1231"/>
    <lineage>
        <taxon>Bacteria</taxon>
        <taxon>Pseudomonadati</taxon>
        <taxon>Pseudomonadota</taxon>
        <taxon>Betaproteobacteria</taxon>
        <taxon>Nitrosomonadales</taxon>
        <taxon>Nitrosomonadaceae</taxon>
        <taxon>Nitrosospira</taxon>
    </lineage>
</organism>
<accession>A0A1H8LJX8</accession>
<name>A0A1H8LJX8_9PROT</name>
<dbReference type="PANTHER" id="PTHR33221:SF15">
    <property type="entry name" value="HTH-TYPE TRANSCRIPTIONAL REGULATOR YWGB-RELATED"/>
    <property type="match status" value="1"/>
</dbReference>
<dbReference type="PROSITE" id="PS51197">
    <property type="entry name" value="HTH_RRF2_2"/>
    <property type="match status" value="1"/>
</dbReference>
<dbReference type="AlphaFoldDB" id="A0A1H8LJX8"/>
<dbReference type="GO" id="GO:0005829">
    <property type="term" value="C:cytosol"/>
    <property type="evidence" value="ECO:0007669"/>
    <property type="project" value="TreeGrafter"/>
</dbReference>
<evidence type="ECO:0000313" key="1">
    <source>
        <dbReference type="EMBL" id="SEO05379.1"/>
    </source>
</evidence>
<dbReference type="NCBIfam" id="TIGR00738">
    <property type="entry name" value="rrf2_super"/>
    <property type="match status" value="1"/>
</dbReference>
<dbReference type="Proteomes" id="UP000183898">
    <property type="component" value="Unassembled WGS sequence"/>
</dbReference>
<dbReference type="SUPFAM" id="SSF46785">
    <property type="entry name" value="Winged helix' DNA-binding domain"/>
    <property type="match status" value="1"/>
</dbReference>
<gene>
    <name evidence="1" type="ORF">SAMN05216404_110128</name>
</gene>
<sequence>MILSRTTQYAIQALIYMATQPPGVAVLNRTIAECLRSPPTYLAKILQELCKGNLLYSFRGKQGGFCLRESSDKINLMQIVRITEGPGFTEDCVLGLKVCSDTTACPMHAKWWPIKQEIVKLLQGQTLDTLAAMVVSGKYQLTDFPGAALGNIELPA</sequence>
<dbReference type="InterPro" id="IPR036388">
    <property type="entry name" value="WH-like_DNA-bd_sf"/>
</dbReference>
<dbReference type="InterPro" id="IPR036390">
    <property type="entry name" value="WH_DNA-bd_sf"/>
</dbReference>
<proteinExistence type="predicted"/>
<protein>
    <submittedName>
        <fullName evidence="1">Transcriptional regulator, BadM/Rrf2 family</fullName>
    </submittedName>
</protein>
<dbReference type="Pfam" id="PF02082">
    <property type="entry name" value="Rrf2"/>
    <property type="match status" value="1"/>
</dbReference>
<dbReference type="RefSeq" id="WP_074747669.1">
    <property type="nucleotide sequence ID" value="NZ_FOCT01000010.1"/>
</dbReference>
<dbReference type="Gene3D" id="1.10.10.10">
    <property type="entry name" value="Winged helix-like DNA-binding domain superfamily/Winged helix DNA-binding domain"/>
    <property type="match status" value="1"/>
</dbReference>
<dbReference type="InterPro" id="IPR000944">
    <property type="entry name" value="Tscrpt_reg_Rrf2"/>
</dbReference>
<evidence type="ECO:0000313" key="2">
    <source>
        <dbReference type="Proteomes" id="UP000183898"/>
    </source>
</evidence>
<reference evidence="1 2" key="1">
    <citation type="submission" date="2016-10" db="EMBL/GenBank/DDBJ databases">
        <authorList>
            <person name="de Groot N.N."/>
        </authorList>
    </citation>
    <scope>NUCLEOTIDE SEQUENCE [LARGE SCALE GENOMIC DNA]</scope>
    <source>
        <strain evidence="1 2">Nl18</strain>
    </source>
</reference>